<dbReference type="RefSeq" id="WP_377405044.1">
    <property type="nucleotide sequence ID" value="NZ_JBHUEQ010000039.1"/>
</dbReference>
<dbReference type="EMBL" id="JBHUEQ010000039">
    <property type="protein sequence ID" value="MFD1747556.1"/>
    <property type="molecule type" value="Genomic_DNA"/>
</dbReference>
<protein>
    <submittedName>
        <fullName evidence="1">Uncharacterized protein</fullName>
    </submittedName>
</protein>
<keyword evidence="2" id="KW-1185">Reference proteome</keyword>
<sequence>MSVSGIGSGIVSTAPAAAVEGGVESAGNGGGGTAGKVSPDGEFASLLAKSYFDNQKLMKQIFDPVKDATDEGSE</sequence>
<comment type="caution">
    <text evidence="1">The sequence shown here is derived from an EMBL/GenBank/DDBJ whole genome shotgun (WGS) entry which is preliminary data.</text>
</comment>
<gene>
    <name evidence="1" type="ORF">ACFSE1_18960</name>
</gene>
<reference evidence="2" key="1">
    <citation type="journal article" date="2019" name="Int. J. Syst. Evol. Microbiol.">
        <title>The Global Catalogue of Microorganisms (GCM) 10K type strain sequencing project: providing services to taxonomists for standard genome sequencing and annotation.</title>
        <authorList>
            <consortium name="The Broad Institute Genomics Platform"/>
            <consortium name="The Broad Institute Genome Sequencing Center for Infectious Disease"/>
            <person name="Wu L."/>
            <person name="Ma J."/>
        </authorList>
    </citation>
    <scope>NUCLEOTIDE SEQUENCE [LARGE SCALE GENOMIC DNA]</scope>
    <source>
        <strain evidence="2">CG52</strain>
    </source>
</reference>
<evidence type="ECO:0000313" key="2">
    <source>
        <dbReference type="Proteomes" id="UP001597322"/>
    </source>
</evidence>
<name>A0ABW4M9S4_9HYPH</name>
<dbReference type="Proteomes" id="UP001597322">
    <property type="component" value="Unassembled WGS sequence"/>
</dbReference>
<evidence type="ECO:0000313" key="1">
    <source>
        <dbReference type="EMBL" id="MFD1747556.1"/>
    </source>
</evidence>
<proteinExistence type="predicted"/>
<accession>A0ABW4M9S4</accession>
<organism evidence="1 2">
    <name type="scientific">Rhizobium helianthi</name>
    <dbReference type="NCBI Taxonomy" id="1132695"/>
    <lineage>
        <taxon>Bacteria</taxon>
        <taxon>Pseudomonadati</taxon>
        <taxon>Pseudomonadota</taxon>
        <taxon>Alphaproteobacteria</taxon>
        <taxon>Hyphomicrobiales</taxon>
        <taxon>Rhizobiaceae</taxon>
        <taxon>Rhizobium/Agrobacterium group</taxon>
        <taxon>Rhizobium</taxon>
    </lineage>
</organism>